<organism evidence="1 2">
    <name type="scientific">Penicillium desertorum</name>
    <dbReference type="NCBI Taxonomy" id="1303715"/>
    <lineage>
        <taxon>Eukaryota</taxon>
        <taxon>Fungi</taxon>
        <taxon>Dikarya</taxon>
        <taxon>Ascomycota</taxon>
        <taxon>Pezizomycotina</taxon>
        <taxon>Eurotiomycetes</taxon>
        <taxon>Eurotiomycetidae</taxon>
        <taxon>Eurotiales</taxon>
        <taxon>Aspergillaceae</taxon>
        <taxon>Penicillium</taxon>
    </lineage>
</organism>
<dbReference type="Proteomes" id="UP001147760">
    <property type="component" value="Unassembled WGS sequence"/>
</dbReference>
<sequence>MNDVYEGKPGRFRGGTILAEAIHTKSKHLGRFAHGPGLVRCFSLVWGWTWTCLGTKQFLYSEVSCLRLKGAIFNLTGMSGMKIDYVNGPVMLKLQALLLKLGEI</sequence>
<reference evidence="1" key="2">
    <citation type="journal article" date="2023" name="IMA Fungus">
        <title>Comparative genomic study of the Penicillium genus elucidates a diverse pangenome and 15 lateral gene transfer events.</title>
        <authorList>
            <person name="Petersen C."/>
            <person name="Sorensen T."/>
            <person name="Nielsen M.R."/>
            <person name="Sondergaard T.E."/>
            <person name="Sorensen J.L."/>
            <person name="Fitzpatrick D.A."/>
            <person name="Frisvad J.C."/>
            <person name="Nielsen K.L."/>
        </authorList>
    </citation>
    <scope>NUCLEOTIDE SEQUENCE</scope>
    <source>
        <strain evidence="1">IBT 17660</strain>
    </source>
</reference>
<dbReference type="EMBL" id="JAPWDO010000009">
    <property type="protein sequence ID" value="KAJ5456978.1"/>
    <property type="molecule type" value="Genomic_DNA"/>
</dbReference>
<evidence type="ECO:0000313" key="1">
    <source>
        <dbReference type="EMBL" id="KAJ5456978.1"/>
    </source>
</evidence>
<comment type="caution">
    <text evidence="1">The sequence shown here is derived from an EMBL/GenBank/DDBJ whole genome shotgun (WGS) entry which is preliminary data.</text>
</comment>
<dbReference type="AlphaFoldDB" id="A0A9W9WF02"/>
<evidence type="ECO:0000313" key="2">
    <source>
        <dbReference type="Proteomes" id="UP001147760"/>
    </source>
</evidence>
<proteinExistence type="predicted"/>
<name>A0A9W9WF02_9EURO</name>
<dbReference type="OrthoDB" id="5327538at2759"/>
<protein>
    <submittedName>
        <fullName evidence="1">Uncharacterized protein</fullName>
    </submittedName>
</protein>
<reference evidence="1" key="1">
    <citation type="submission" date="2022-12" db="EMBL/GenBank/DDBJ databases">
        <authorList>
            <person name="Petersen C."/>
        </authorList>
    </citation>
    <scope>NUCLEOTIDE SEQUENCE</scope>
    <source>
        <strain evidence="1">IBT 17660</strain>
    </source>
</reference>
<accession>A0A9W9WF02</accession>
<gene>
    <name evidence="1" type="ORF">N7530_012252</name>
</gene>
<keyword evidence="2" id="KW-1185">Reference proteome</keyword>